<reference evidence="8" key="1">
    <citation type="submission" date="2021-05" db="EMBL/GenBank/DDBJ databases">
        <authorList>
            <person name="Stam R."/>
        </authorList>
    </citation>
    <scope>NUCLEOTIDE SEQUENCE</scope>
    <source>
        <strain evidence="8">CS162</strain>
    </source>
</reference>
<gene>
    <name evidence="8" type="ORF">ALTATR162_LOCUS7928</name>
</gene>
<dbReference type="Gene3D" id="3.30.1330.40">
    <property type="entry name" value="RutC-like"/>
    <property type="match status" value="2"/>
</dbReference>
<dbReference type="GO" id="GO:0017183">
    <property type="term" value="P:protein histidyl modification to diphthamide"/>
    <property type="evidence" value="ECO:0007669"/>
    <property type="project" value="TreeGrafter"/>
</dbReference>
<dbReference type="GeneID" id="67019981"/>
<feature type="domain" description="Diphthamide synthase" evidence="7">
    <location>
        <begin position="6"/>
        <end position="246"/>
    </location>
</feature>
<evidence type="ECO:0000313" key="9">
    <source>
        <dbReference type="Proteomes" id="UP000676310"/>
    </source>
</evidence>
<dbReference type="AlphaFoldDB" id="A0A8J2N408"/>
<dbReference type="PANTHER" id="PTHR12196:SF2">
    <property type="entry name" value="DIPHTHINE--AMMONIA LIGASE"/>
    <property type="match status" value="1"/>
</dbReference>
<evidence type="ECO:0000256" key="6">
    <source>
        <dbReference type="SAM" id="MobiDB-lite"/>
    </source>
</evidence>
<dbReference type="Proteomes" id="UP000676310">
    <property type="component" value="Unassembled WGS sequence"/>
</dbReference>
<evidence type="ECO:0000256" key="3">
    <source>
        <dbReference type="ARBA" id="ARBA00029814"/>
    </source>
</evidence>
<dbReference type="CDD" id="cd06155">
    <property type="entry name" value="eu_AANH_C_1"/>
    <property type="match status" value="1"/>
</dbReference>
<dbReference type="CDD" id="cd01994">
    <property type="entry name" value="AANH_PF0828-like"/>
    <property type="match status" value="1"/>
</dbReference>
<evidence type="ECO:0000313" key="8">
    <source>
        <dbReference type="EMBL" id="CAG5175020.1"/>
    </source>
</evidence>
<evidence type="ECO:0000256" key="4">
    <source>
        <dbReference type="ARBA" id="ARBA00031552"/>
    </source>
</evidence>
<dbReference type="EMBL" id="CAJRGZ010000022">
    <property type="protein sequence ID" value="CAG5175020.1"/>
    <property type="molecule type" value="Genomic_DNA"/>
</dbReference>
<organism evidence="8 9">
    <name type="scientific">Alternaria atra</name>
    <dbReference type="NCBI Taxonomy" id="119953"/>
    <lineage>
        <taxon>Eukaryota</taxon>
        <taxon>Fungi</taxon>
        <taxon>Dikarya</taxon>
        <taxon>Ascomycota</taxon>
        <taxon>Pezizomycotina</taxon>
        <taxon>Dothideomycetes</taxon>
        <taxon>Pleosporomycetidae</taxon>
        <taxon>Pleosporales</taxon>
        <taxon>Pleosporineae</taxon>
        <taxon>Pleosporaceae</taxon>
        <taxon>Alternaria</taxon>
        <taxon>Alternaria sect. Ulocladioides</taxon>
    </lineage>
</organism>
<dbReference type="PANTHER" id="PTHR12196">
    <property type="entry name" value="DOMAIN OF UNKNOWN FUNCTION 71 DUF71 -CONTAINING PROTEIN"/>
    <property type="match status" value="1"/>
</dbReference>
<dbReference type="Gene3D" id="3.90.1490.10">
    <property type="entry name" value="putative n-type atp pyrophosphatase, domain 2"/>
    <property type="match status" value="1"/>
</dbReference>
<dbReference type="InterPro" id="IPR014729">
    <property type="entry name" value="Rossmann-like_a/b/a_fold"/>
</dbReference>
<protein>
    <recommendedName>
        <fullName evidence="2">Diphthine--ammonia ligase</fullName>
        <ecNumber evidence="1">6.3.1.14</ecNumber>
    </recommendedName>
    <alternativeName>
        <fullName evidence="3">Diphthamide synthase</fullName>
    </alternativeName>
    <alternativeName>
        <fullName evidence="4">Diphthamide synthetase</fullName>
    </alternativeName>
</protein>
<dbReference type="InterPro" id="IPR002761">
    <property type="entry name" value="Diphthami_syn_dom"/>
</dbReference>
<dbReference type="Pfam" id="PF01042">
    <property type="entry name" value="Ribonuc_L-PSP"/>
    <property type="match status" value="1"/>
</dbReference>
<dbReference type="OrthoDB" id="686384at2759"/>
<dbReference type="SUPFAM" id="SSF55298">
    <property type="entry name" value="YjgF-like"/>
    <property type="match status" value="2"/>
</dbReference>
<name>A0A8J2N408_9PLEO</name>
<sequence length="770" mass="84470">MSASLNVIALISGGKDSLFSILHCQANGHTVVALANLHPALSTNDDEEDINSYMYQTVGHSVIPLYEEALGIPLYRQEIKGTAVDSSRDYATPLQKQEQDETEDLVPLLRRVLEAHPEANAVSTGAILSTYQRTRVESVAVRLGLMPLSYLWQYPLLPPYTQSSLLHDMTAVGQKAIIIKTASGGLDEDFLGLDVANYKTIARVAKAMGRYGDAGDGAILGEGGEFETLALDGPRSLWKKRIRIENGPPGKLEGGQAVLKIKNSTLEEKGADEEAAAGPLRIPELLDEEFTKLLAATDASNEGRQGVPTDTGSIVQSLGPVSQAGIPSVVDRLSWNTYSDTSTVFTYSNLVSDACTASSSESPSRQLSKIFLRLDHILKQCRIPKSSVNHCTLLLRDMADFTVLNPIYAQYFSSVNPPARATIAVGDTMPKGINAMLSVVVDKDERDQDGEVLRPVKRQGLHVQGRSYWAPANIGPYSQAISVRLPTSNELNENNAQNSGEVVYVAGQIPLMPASMDVYKEHGFRGQAVLSLQHLWRIGRTKGVKWWPAAVGFIPASEHAEESVRVAQEVWRATHTPPSSADNDDNDEEDEDADIDPWDRLNQHHTSTFKDSTYRSPIPDHSAISTLQIQGQDQTTGANMSETRTLIPPCFIAQVSSLPRGVDIEWSATGLTSSSMAYWRNPTTPHSTTTTPRDARSRFFTLELRDEGDVEWLGKQRWTSATLYVGRGFEWFGKEGVDMKMEGVQWIPCQRVWGEDGREACAVFVGRVDG</sequence>
<dbReference type="GO" id="GO:0017178">
    <property type="term" value="F:diphthine-ammonia ligase activity"/>
    <property type="evidence" value="ECO:0007669"/>
    <property type="project" value="UniProtKB-EC"/>
</dbReference>
<dbReference type="Pfam" id="PF01902">
    <property type="entry name" value="Diphthami_syn_2"/>
    <property type="match status" value="1"/>
</dbReference>
<dbReference type="Gene3D" id="3.40.50.620">
    <property type="entry name" value="HUPs"/>
    <property type="match status" value="1"/>
</dbReference>
<dbReference type="NCBIfam" id="TIGR00290">
    <property type="entry name" value="MJ0570_dom"/>
    <property type="match status" value="1"/>
</dbReference>
<dbReference type="RefSeq" id="XP_043171491.1">
    <property type="nucleotide sequence ID" value="XM_043315556.1"/>
</dbReference>
<dbReference type="EC" id="6.3.1.14" evidence="1"/>
<evidence type="ECO:0000259" key="7">
    <source>
        <dbReference type="Pfam" id="PF01902"/>
    </source>
</evidence>
<evidence type="ECO:0000256" key="1">
    <source>
        <dbReference type="ARBA" id="ARBA00012089"/>
    </source>
</evidence>
<dbReference type="SUPFAM" id="SSF52402">
    <property type="entry name" value="Adenine nucleotide alpha hydrolases-like"/>
    <property type="match status" value="1"/>
</dbReference>
<evidence type="ECO:0000256" key="2">
    <source>
        <dbReference type="ARBA" id="ARBA00018426"/>
    </source>
</evidence>
<feature type="region of interest" description="Disordered" evidence="6">
    <location>
        <begin position="573"/>
        <end position="602"/>
    </location>
</feature>
<proteinExistence type="predicted"/>
<dbReference type="InterPro" id="IPR030662">
    <property type="entry name" value="DPH6/MJ0570"/>
</dbReference>
<dbReference type="InterPro" id="IPR006175">
    <property type="entry name" value="YjgF/YER057c/UK114"/>
</dbReference>
<keyword evidence="9" id="KW-1185">Reference proteome</keyword>
<evidence type="ECO:0000256" key="5">
    <source>
        <dbReference type="ARBA" id="ARBA00048108"/>
    </source>
</evidence>
<dbReference type="FunFam" id="3.40.50.620:FF:000145">
    <property type="entry name" value="ATP-binding domain containing protein"/>
    <property type="match status" value="1"/>
</dbReference>
<comment type="catalytic activity">
    <reaction evidence="5">
        <text>diphthine-[translation elongation factor 2] + NH4(+) + ATP = diphthamide-[translation elongation factor 2] + AMP + diphosphate + H(+)</text>
        <dbReference type="Rhea" id="RHEA:19753"/>
        <dbReference type="Rhea" id="RHEA-COMP:10172"/>
        <dbReference type="Rhea" id="RHEA-COMP:10174"/>
        <dbReference type="ChEBI" id="CHEBI:15378"/>
        <dbReference type="ChEBI" id="CHEBI:16692"/>
        <dbReference type="ChEBI" id="CHEBI:28938"/>
        <dbReference type="ChEBI" id="CHEBI:30616"/>
        <dbReference type="ChEBI" id="CHEBI:33019"/>
        <dbReference type="ChEBI" id="CHEBI:82696"/>
        <dbReference type="ChEBI" id="CHEBI:456215"/>
        <dbReference type="EC" id="6.3.1.14"/>
    </reaction>
</comment>
<comment type="caution">
    <text evidence="8">The sequence shown here is derived from an EMBL/GenBank/DDBJ whole genome shotgun (WGS) entry which is preliminary data.</text>
</comment>
<dbReference type="CDD" id="cd06156">
    <property type="entry name" value="eu_AANH_C_2"/>
    <property type="match status" value="1"/>
</dbReference>
<accession>A0A8J2N408</accession>
<feature type="compositionally biased region" description="Acidic residues" evidence="6">
    <location>
        <begin position="582"/>
        <end position="596"/>
    </location>
</feature>
<dbReference type="InterPro" id="IPR035959">
    <property type="entry name" value="RutC-like_sf"/>
</dbReference>